<evidence type="ECO:0000313" key="1">
    <source>
        <dbReference type="EMBL" id="AUN28920.1"/>
    </source>
</evidence>
<dbReference type="Proteomes" id="UP000234752">
    <property type="component" value="Chromosome eg_1"/>
</dbReference>
<dbReference type="AlphaFoldDB" id="A0A2K9N722"/>
<name>A0A2K9N722_9PROT</name>
<gene>
    <name evidence="1" type="ORF">C0V82_00615</name>
</gene>
<sequence length="109" mass="13070">MCVILPFARQRFTPMDMVAWKSILADRRRRGLWQRTERSSTRERDWILVWLPGLKDPSLRLERDAQGTYRLSFHDGKGWFQFRQGPEIIDCLAHVEPTDREDRAKRRAD</sequence>
<proteinExistence type="predicted"/>
<organism evidence="1 2">
    <name type="scientific">Niveispirillum cyanobacteriorum</name>
    <dbReference type="NCBI Taxonomy" id="1612173"/>
    <lineage>
        <taxon>Bacteria</taxon>
        <taxon>Pseudomonadati</taxon>
        <taxon>Pseudomonadota</taxon>
        <taxon>Alphaproteobacteria</taxon>
        <taxon>Rhodospirillales</taxon>
        <taxon>Azospirillaceae</taxon>
        <taxon>Niveispirillum</taxon>
    </lineage>
</organism>
<accession>A0A2K9N722</accession>
<dbReference type="EMBL" id="CP025611">
    <property type="protein sequence ID" value="AUN28920.1"/>
    <property type="molecule type" value="Genomic_DNA"/>
</dbReference>
<dbReference type="KEGG" id="ncb:C0V82_00615"/>
<reference evidence="1 2" key="1">
    <citation type="submission" date="2017-12" db="EMBL/GenBank/DDBJ databases">
        <title>Genomes of bacteria within cyanobacterial aggregates.</title>
        <authorList>
            <person name="Cai H."/>
        </authorList>
    </citation>
    <scope>NUCLEOTIDE SEQUENCE [LARGE SCALE GENOMIC DNA]</scope>
    <source>
        <strain evidence="1 2">TH16</strain>
    </source>
</reference>
<keyword evidence="2" id="KW-1185">Reference proteome</keyword>
<protein>
    <submittedName>
        <fullName evidence="1">Uncharacterized protein</fullName>
    </submittedName>
</protein>
<evidence type="ECO:0000313" key="2">
    <source>
        <dbReference type="Proteomes" id="UP000234752"/>
    </source>
</evidence>